<evidence type="ECO:0000313" key="1">
    <source>
        <dbReference type="EMBL" id="HAC6764989.1"/>
    </source>
</evidence>
<organism evidence="1">
    <name type="scientific">Salmonella diarizonae</name>
    <dbReference type="NCBI Taxonomy" id="59204"/>
    <lineage>
        <taxon>Bacteria</taxon>
        <taxon>Pseudomonadati</taxon>
        <taxon>Pseudomonadota</taxon>
        <taxon>Gammaproteobacteria</taxon>
        <taxon>Enterobacterales</taxon>
        <taxon>Enterobacteriaceae</taxon>
        <taxon>Salmonella</taxon>
    </lineage>
</organism>
<protein>
    <submittedName>
        <fullName evidence="1">Uncharacterized protein</fullName>
    </submittedName>
</protein>
<dbReference type="EMBL" id="DAAMII010000008">
    <property type="protein sequence ID" value="HAC6764989.1"/>
    <property type="molecule type" value="Genomic_DNA"/>
</dbReference>
<comment type="caution">
    <text evidence="1">The sequence shown here is derived from an EMBL/GenBank/DDBJ whole genome shotgun (WGS) entry which is preliminary data.</text>
</comment>
<accession>A0A702G9M2</accession>
<dbReference type="AlphaFoldDB" id="A0A702G9M2"/>
<proteinExistence type="predicted"/>
<sequence length="147" mass="16142">MIKPLNVITATILAILPIISFAKDIQYDIPLDSEMAKSLKPSLAGSPDNVSRSLRVKHISASDDDITVLVRVGAIDTTKLANESNLPSQVQNVLTKSMIVNKYCSPSGNGDLFFDTLRQRNVTLHYHFEAVSDVTFLSFNISKSDCD</sequence>
<gene>
    <name evidence="1" type="ORF">G0D47_09890</name>
</gene>
<name>A0A702G9M2_SALDZ</name>
<reference evidence="1" key="1">
    <citation type="journal article" date="2018" name="Genome Biol.">
        <title>SKESA: strategic k-mer extension for scrupulous assemblies.</title>
        <authorList>
            <person name="Souvorov A."/>
            <person name="Agarwala R."/>
            <person name="Lipman D.J."/>
        </authorList>
    </citation>
    <scope>NUCLEOTIDE SEQUENCE</scope>
    <source>
        <strain evidence="1">11-1391</strain>
    </source>
</reference>
<reference evidence="1" key="2">
    <citation type="submission" date="2018-07" db="EMBL/GenBank/DDBJ databases">
        <authorList>
            <consortium name="NCBI Pathogen Detection Project"/>
        </authorList>
    </citation>
    <scope>NUCLEOTIDE SEQUENCE</scope>
    <source>
        <strain evidence="1">11-1391</strain>
    </source>
</reference>